<evidence type="ECO:0000313" key="1">
    <source>
        <dbReference type="EMBL" id="RJE26030.1"/>
    </source>
</evidence>
<evidence type="ECO:0000313" key="2">
    <source>
        <dbReference type="Proteomes" id="UP000266188"/>
    </source>
</evidence>
<proteinExistence type="predicted"/>
<dbReference type="Proteomes" id="UP000266188">
    <property type="component" value="Unassembled WGS sequence"/>
</dbReference>
<protein>
    <submittedName>
        <fullName evidence="1">Uncharacterized protein</fullName>
    </submittedName>
</protein>
<keyword evidence="2" id="KW-1185">Reference proteome</keyword>
<gene>
    <name evidence="1" type="ORF">PHISCL_01632</name>
</gene>
<accession>A0A3A2ZTI7</accession>
<reference evidence="2" key="1">
    <citation type="submission" date="2017-02" db="EMBL/GenBank/DDBJ databases">
        <authorList>
            <person name="Tafer H."/>
            <person name="Lopandic K."/>
        </authorList>
    </citation>
    <scope>NUCLEOTIDE SEQUENCE [LARGE SCALE GENOMIC DNA]</scope>
    <source>
        <strain evidence="2">CBS 366.77</strain>
    </source>
</reference>
<sequence>MSGMERRNKGRQEMQQICTWRKGNIAPAGQYPKVPDHLDQMDRRNAGFLQYFSKKRVLSSVQGQ</sequence>
<organism evidence="1 2">
    <name type="scientific">Aspergillus sclerotialis</name>
    <dbReference type="NCBI Taxonomy" id="2070753"/>
    <lineage>
        <taxon>Eukaryota</taxon>
        <taxon>Fungi</taxon>
        <taxon>Dikarya</taxon>
        <taxon>Ascomycota</taxon>
        <taxon>Pezizomycotina</taxon>
        <taxon>Eurotiomycetes</taxon>
        <taxon>Eurotiomycetidae</taxon>
        <taxon>Eurotiales</taxon>
        <taxon>Aspergillaceae</taxon>
        <taxon>Aspergillus</taxon>
        <taxon>Aspergillus subgen. Polypaecilum</taxon>
    </lineage>
</organism>
<comment type="caution">
    <text evidence="1">The sequence shown here is derived from an EMBL/GenBank/DDBJ whole genome shotgun (WGS) entry which is preliminary data.</text>
</comment>
<dbReference type="AlphaFoldDB" id="A0A3A2ZTI7"/>
<dbReference type="EMBL" id="MVGC01000031">
    <property type="protein sequence ID" value="RJE26030.1"/>
    <property type="molecule type" value="Genomic_DNA"/>
</dbReference>
<name>A0A3A2ZTI7_9EURO</name>